<evidence type="ECO:0000313" key="1">
    <source>
        <dbReference type="EMBL" id="KAA9165486.1"/>
    </source>
</evidence>
<evidence type="ECO:0000313" key="2">
    <source>
        <dbReference type="Proteomes" id="UP000319769"/>
    </source>
</evidence>
<sequence length="201" mass="21790">MANDAEIRKLARVLGAPPERFAYLRDVPPDDLRRFREQVTSALFDAHLGVLERMAGASKLLPSPLLAKMAERVFGPLLSARIAGLVEVSRGVDISKRLSPAFLADVAAELDPRRASGIIAGIPRPVVSAVAKELARREDWITIARFVDHLPDSTIKASIDVVPDHALPQVAAMLDDPARIADIARLLPPHRLAALRDDLAG</sequence>
<dbReference type="EMBL" id="VMNW02000005">
    <property type="protein sequence ID" value="KAA9165486.1"/>
    <property type="molecule type" value="Genomic_DNA"/>
</dbReference>
<name>A0A5N0VGY5_9PSEU</name>
<organism evidence="1 2">
    <name type="scientific">Amycolatopsis acidicola</name>
    <dbReference type="NCBI Taxonomy" id="2596893"/>
    <lineage>
        <taxon>Bacteria</taxon>
        <taxon>Bacillati</taxon>
        <taxon>Actinomycetota</taxon>
        <taxon>Actinomycetes</taxon>
        <taxon>Pseudonocardiales</taxon>
        <taxon>Pseudonocardiaceae</taxon>
        <taxon>Amycolatopsis</taxon>
    </lineage>
</organism>
<proteinExistence type="predicted"/>
<accession>A0A5N0VGY5</accession>
<comment type="caution">
    <text evidence="1">The sequence shown here is derived from an EMBL/GenBank/DDBJ whole genome shotgun (WGS) entry which is preliminary data.</text>
</comment>
<keyword evidence="2" id="KW-1185">Reference proteome</keyword>
<dbReference type="RefSeq" id="WP_144746218.1">
    <property type="nucleotide sequence ID" value="NZ_VMNW02000005.1"/>
</dbReference>
<dbReference type="Proteomes" id="UP000319769">
    <property type="component" value="Unassembled WGS sequence"/>
</dbReference>
<protein>
    <submittedName>
        <fullName evidence="1">Uncharacterized protein</fullName>
    </submittedName>
</protein>
<dbReference type="AlphaFoldDB" id="A0A5N0VGY5"/>
<dbReference type="OrthoDB" id="4529786at2"/>
<reference evidence="1" key="1">
    <citation type="submission" date="2019-09" db="EMBL/GenBank/DDBJ databases">
        <authorList>
            <person name="Teo W.F.A."/>
            <person name="Duangmal K."/>
        </authorList>
    </citation>
    <scope>NUCLEOTIDE SEQUENCE [LARGE SCALE GENOMIC DNA]</scope>
    <source>
        <strain evidence="1">K81G1</strain>
    </source>
</reference>
<gene>
    <name evidence="1" type="ORF">FPZ12_005265</name>
</gene>